<name>A0A6M3LN91_9ZZZZ</name>
<reference evidence="1" key="1">
    <citation type="submission" date="2020-03" db="EMBL/GenBank/DDBJ databases">
        <title>The deep terrestrial virosphere.</title>
        <authorList>
            <person name="Holmfeldt K."/>
            <person name="Nilsson E."/>
            <person name="Simone D."/>
            <person name="Lopez-Fernandez M."/>
            <person name="Wu X."/>
            <person name="de Brujin I."/>
            <person name="Lundin D."/>
            <person name="Andersson A."/>
            <person name="Bertilsson S."/>
            <person name="Dopson M."/>
        </authorList>
    </citation>
    <scope>NUCLEOTIDE SEQUENCE</scope>
    <source>
        <strain evidence="1">MM415B03933</strain>
    </source>
</reference>
<organism evidence="1">
    <name type="scientific">viral metagenome</name>
    <dbReference type="NCBI Taxonomy" id="1070528"/>
    <lineage>
        <taxon>unclassified sequences</taxon>
        <taxon>metagenomes</taxon>
        <taxon>organismal metagenomes</taxon>
    </lineage>
</organism>
<dbReference type="AlphaFoldDB" id="A0A6M3LN91"/>
<dbReference type="EMBL" id="MT143212">
    <property type="protein sequence ID" value="QJA94205.1"/>
    <property type="molecule type" value="Genomic_DNA"/>
</dbReference>
<protein>
    <submittedName>
        <fullName evidence="1">Uncharacterized protein</fullName>
    </submittedName>
</protein>
<sequence length="63" mass="7561">MYEEKRWLVLFGAILLKMKADWDITEEFMRQAVAMKYPETLTPLEAYNELLDFWEDMAVVVNN</sequence>
<evidence type="ECO:0000313" key="1">
    <source>
        <dbReference type="EMBL" id="QJA94205.1"/>
    </source>
</evidence>
<accession>A0A6M3LN91</accession>
<gene>
    <name evidence="1" type="ORF">MM415B03933_0007</name>
</gene>
<proteinExistence type="predicted"/>